<dbReference type="SMART" id="SM00219">
    <property type="entry name" value="TyrKc"/>
    <property type="match status" value="1"/>
</dbReference>
<protein>
    <recommendedName>
        <fullName evidence="1">Protein kinase domain-containing protein</fullName>
    </recommendedName>
</protein>
<sequence>MNAPLHPGNNCYSNKELIPIKWMAPEQLGLGKKDKRPYNNQTDVWSFGITVWEIYSTGDSPFAKEKRSEVKRIMESGARPVQPDICSDELYKEVMMKCWEYKPSKRPSISEICSNLEVIFHGASGGDEYYDDQYGMGELYDDTI</sequence>
<feature type="domain" description="Protein kinase" evidence="1">
    <location>
        <begin position="1"/>
        <end position="120"/>
    </location>
</feature>
<dbReference type="EMBL" id="JAODUP010000812">
    <property type="protein sequence ID" value="KAK2143800.1"/>
    <property type="molecule type" value="Genomic_DNA"/>
</dbReference>
<dbReference type="Proteomes" id="UP001208570">
    <property type="component" value="Unassembled WGS sequence"/>
</dbReference>
<evidence type="ECO:0000313" key="2">
    <source>
        <dbReference type="EMBL" id="KAK2143800.1"/>
    </source>
</evidence>
<evidence type="ECO:0000259" key="1">
    <source>
        <dbReference type="PROSITE" id="PS50011"/>
    </source>
</evidence>
<dbReference type="PROSITE" id="PS50011">
    <property type="entry name" value="PROTEIN_KINASE_DOM"/>
    <property type="match status" value="1"/>
</dbReference>
<dbReference type="AlphaFoldDB" id="A0AAD9MSH8"/>
<evidence type="ECO:0000313" key="3">
    <source>
        <dbReference type="Proteomes" id="UP001208570"/>
    </source>
</evidence>
<accession>A0AAD9MSH8</accession>
<keyword evidence="3" id="KW-1185">Reference proteome</keyword>
<dbReference type="GO" id="GO:0004714">
    <property type="term" value="F:transmembrane receptor protein tyrosine kinase activity"/>
    <property type="evidence" value="ECO:0007669"/>
    <property type="project" value="TreeGrafter"/>
</dbReference>
<dbReference type="InterPro" id="IPR050122">
    <property type="entry name" value="RTK"/>
</dbReference>
<dbReference type="Pfam" id="PF07714">
    <property type="entry name" value="PK_Tyr_Ser-Thr"/>
    <property type="match status" value="1"/>
</dbReference>
<dbReference type="InterPro" id="IPR020635">
    <property type="entry name" value="Tyr_kinase_cat_dom"/>
</dbReference>
<reference evidence="2" key="1">
    <citation type="journal article" date="2023" name="Mol. Biol. Evol.">
        <title>Third-Generation Sequencing Reveals the Adaptive Role of the Epigenome in Three Deep-Sea Polychaetes.</title>
        <authorList>
            <person name="Perez M."/>
            <person name="Aroh O."/>
            <person name="Sun Y."/>
            <person name="Lan Y."/>
            <person name="Juniper S.K."/>
            <person name="Young C.R."/>
            <person name="Angers B."/>
            <person name="Qian P.Y."/>
        </authorList>
    </citation>
    <scope>NUCLEOTIDE SEQUENCE</scope>
    <source>
        <strain evidence="2">P08H-3</strain>
    </source>
</reference>
<comment type="caution">
    <text evidence="2">The sequence shown here is derived from an EMBL/GenBank/DDBJ whole genome shotgun (WGS) entry which is preliminary data.</text>
</comment>
<dbReference type="PANTHER" id="PTHR24416">
    <property type="entry name" value="TYROSINE-PROTEIN KINASE RECEPTOR"/>
    <property type="match status" value="1"/>
</dbReference>
<dbReference type="GO" id="GO:0005524">
    <property type="term" value="F:ATP binding"/>
    <property type="evidence" value="ECO:0007669"/>
    <property type="project" value="InterPro"/>
</dbReference>
<dbReference type="SUPFAM" id="SSF56112">
    <property type="entry name" value="Protein kinase-like (PK-like)"/>
    <property type="match status" value="1"/>
</dbReference>
<proteinExistence type="predicted"/>
<dbReference type="GO" id="GO:0043235">
    <property type="term" value="C:receptor complex"/>
    <property type="evidence" value="ECO:0007669"/>
    <property type="project" value="TreeGrafter"/>
</dbReference>
<dbReference type="InterPro" id="IPR000719">
    <property type="entry name" value="Prot_kinase_dom"/>
</dbReference>
<dbReference type="InterPro" id="IPR001245">
    <property type="entry name" value="Ser-Thr/Tyr_kinase_cat_dom"/>
</dbReference>
<gene>
    <name evidence="2" type="ORF">LSH36_812g00136</name>
</gene>
<dbReference type="PANTHER" id="PTHR24416:SF611">
    <property type="entry name" value="TYROSINE-PROTEIN KINASE TRANSMEMBRANE RECEPTOR ROR"/>
    <property type="match status" value="1"/>
</dbReference>
<dbReference type="GO" id="GO:0005886">
    <property type="term" value="C:plasma membrane"/>
    <property type="evidence" value="ECO:0007669"/>
    <property type="project" value="TreeGrafter"/>
</dbReference>
<dbReference type="GO" id="GO:0007169">
    <property type="term" value="P:cell surface receptor protein tyrosine kinase signaling pathway"/>
    <property type="evidence" value="ECO:0007669"/>
    <property type="project" value="TreeGrafter"/>
</dbReference>
<organism evidence="2 3">
    <name type="scientific">Paralvinella palmiformis</name>
    <dbReference type="NCBI Taxonomy" id="53620"/>
    <lineage>
        <taxon>Eukaryota</taxon>
        <taxon>Metazoa</taxon>
        <taxon>Spiralia</taxon>
        <taxon>Lophotrochozoa</taxon>
        <taxon>Annelida</taxon>
        <taxon>Polychaeta</taxon>
        <taxon>Sedentaria</taxon>
        <taxon>Canalipalpata</taxon>
        <taxon>Terebellida</taxon>
        <taxon>Terebelliformia</taxon>
        <taxon>Alvinellidae</taxon>
        <taxon>Paralvinella</taxon>
    </lineage>
</organism>
<dbReference type="Gene3D" id="1.10.510.10">
    <property type="entry name" value="Transferase(Phosphotransferase) domain 1"/>
    <property type="match status" value="1"/>
</dbReference>
<dbReference type="InterPro" id="IPR011009">
    <property type="entry name" value="Kinase-like_dom_sf"/>
</dbReference>
<name>A0AAD9MSH8_9ANNE</name>